<dbReference type="AlphaFoldDB" id="A0AAW0L771"/>
<protein>
    <submittedName>
        <fullName evidence="1">Uncharacterized protein</fullName>
    </submittedName>
</protein>
<name>A0AAW0L771_QUESU</name>
<organism evidence="1 2">
    <name type="scientific">Quercus suber</name>
    <name type="common">Cork oak</name>
    <dbReference type="NCBI Taxonomy" id="58331"/>
    <lineage>
        <taxon>Eukaryota</taxon>
        <taxon>Viridiplantae</taxon>
        <taxon>Streptophyta</taxon>
        <taxon>Embryophyta</taxon>
        <taxon>Tracheophyta</taxon>
        <taxon>Spermatophyta</taxon>
        <taxon>Magnoliopsida</taxon>
        <taxon>eudicotyledons</taxon>
        <taxon>Gunneridae</taxon>
        <taxon>Pentapetalae</taxon>
        <taxon>rosids</taxon>
        <taxon>fabids</taxon>
        <taxon>Fagales</taxon>
        <taxon>Fagaceae</taxon>
        <taxon>Quercus</taxon>
    </lineage>
</organism>
<proteinExistence type="predicted"/>
<accession>A0AAW0L771</accession>
<dbReference type="EMBL" id="PKMF04000158">
    <property type="protein sequence ID" value="KAK7846283.1"/>
    <property type="molecule type" value="Genomic_DNA"/>
</dbReference>
<reference evidence="1 2" key="1">
    <citation type="journal article" date="2018" name="Sci. Data">
        <title>The draft genome sequence of cork oak.</title>
        <authorList>
            <person name="Ramos A.M."/>
            <person name="Usie A."/>
            <person name="Barbosa P."/>
            <person name="Barros P.M."/>
            <person name="Capote T."/>
            <person name="Chaves I."/>
            <person name="Simoes F."/>
            <person name="Abreu I."/>
            <person name="Carrasquinho I."/>
            <person name="Faro C."/>
            <person name="Guimaraes J.B."/>
            <person name="Mendonca D."/>
            <person name="Nobrega F."/>
            <person name="Rodrigues L."/>
            <person name="Saibo N.J.M."/>
            <person name="Varela M.C."/>
            <person name="Egas C."/>
            <person name="Matos J."/>
            <person name="Miguel C.M."/>
            <person name="Oliveira M.M."/>
            <person name="Ricardo C.P."/>
            <person name="Goncalves S."/>
        </authorList>
    </citation>
    <scope>NUCLEOTIDE SEQUENCE [LARGE SCALE GENOMIC DNA]</scope>
    <source>
        <strain evidence="2">cv. HL8</strain>
    </source>
</reference>
<evidence type="ECO:0000313" key="1">
    <source>
        <dbReference type="EMBL" id="KAK7846283.1"/>
    </source>
</evidence>
<dbReference type="Proteomes" id="UP000237347">
    <property type="component" value="Unassembled WGS sequence"/>
</dbReference>
<sequence>MFLCSSQLAWHWPLRRKAGEWRYHSTALHVLLRASSHVCLELDIYHNQRISRELM</sequence>
<gene>
    <name evidence="1" type="ORF">CFP56_008201</name>
</gene>
<keyword evidence="2" id="KW-1185">Reference proteome</keyword>
<comment type="caution">
    <text evidence="1">The sequence shown here is derived from an EMBL/GenBank/DDBJ whole genome shotgun (WGS) entry which is preliminary data.</text>
</comment>
<evidence type="ECO:0000313" key="2">
    <source>
        <dbReference type="Proteomes" id="UP000237347"/>
    </source>
</evidence>